<dbReference type="EMBL" id="CP162602">
    <property type="protein sequence ID" value="XDK26899.1"/>
    <property type="molecule type" value="Genomic_DNA"/>
</dbReference>
<dbReference type="RefSeq" id="WP_306099813.1">
    <property type="nucleotide sequence ID" value="NZ_CP162602.1"/>
</dbReference>
<keyword evidence="1" id="KW-0067">ATP-binding</keyword>
<keyword evidence="1" id="KW-0614">Plasmid</keyword>
<gene>
    <name evidence="1" type="ORF">AB0763_14035</name>
</gene>
<name>A0AB39HFU6_9VIBR</name>
<accession>A0AB39HFU6</accession>
<keyword evidence="1" id="KW-0347">Helicase</keyword>
<keyword evidence="1" id="KW-0547">Nucleotide-binding</keyword>
<organism evidence="1">
    <name type="scientific">Vibrio sp. HB236076</name>
    <dbReference type="NCBI Taxonomy" id="3232307"/>
    <lineage>
        <taxon>Bacteria</taxon>
        <taxon>Pseudomonadati</taxon>
        <taxon>Pseudomonadota</taxon>
        <taxon>Gammaproteobacteria</taxon>
        <taxon>Vibrionales</taxon>
        <taxon>Vibrionaceae</taxon>
        <taxon>Vibrio</taxon>
    </lineage>
</organism>
<keyword evidence="1" id="KW-0378">Hydrolase</keyword>
<dbReference type="GO" id="GO:0004386">
    <property type="term" value="F:helicase activity"/>
    <property type="evidence" value="ECO:0007669"/>
    <property type="project" value="UniProtKB-KW"/>
</dbReference>
<sequence>MSNLGLGGKIMAAAEYVQARSEYVIRYFEHGEMQWMTIVADSKKQAYQQYLELGKKSCDLFMIWPDQ</sequence>
<proteinExistence type="predicted"/>
<reference evidence="1" key="1">
    <citation type="submission" date="2024-07" db="EMBL/GenBank/DDBJ databases">
        <title>Genome Analysis of a Potential Novel Vibrio Species Secreting pH- and Thermo-stable Alginate Lyase and its Application in Producing Alginate Oligosaccharides.</title>
        <authorList>
            <person name="Huang H."/>
            <person name="Bao K."/>
        </authorList>
    </citation>
    <scope>NUCLEOTIDE SEQUENCE</scope>
    <source>
        <strain evidence="1">HB236076</strain>
        <plasmid evidence="1">p-HB236076</plasmid>
    </source>
</reference>
<protein>
    <submittedName>
        <fullName evidence="1">RNA helicase</fullName>
    </submittedName>
</protein>
<dbReference type="AlphaFoldDB" id="A0AB39HFU6"/>
<evidence type="ECO:0000313" key="1">
    <source>
        <dbReference type="EMBL" id="XDK26899.1"/>
    </source>
</evidence>
<dbReference type="KEGG" id="vih:AB0763_14035"/>
<geneLocation type="plasmid" evidence="1">
    <name>p-HB236076</name>
</geneLocation>